<accession>A0ABN9RUJ4</accession>
<dbReference type="CDD" id="cd00180">
    <property type="entry name" value="PKc"/>
    <property type="match status" value="1"/>
</dbReference>
<dbReference type="SUPFAM" id="SSF56112">
    <property type="entry name" value="Protein kinase-like (PK-like)"/>
    <property type="match status" value="1"/>
</dbReference>
<dbReference type="Gene3D" id="1.10.510.10">
    <property type="entry name" value="Transferase(Phosphotransferase) domain 1"/>
    <property type="match status" value="1"/>
</dbReference>
<feature type="domain" description="Protein kinase" evidence="3">
    <location>
        <begin position="113"/>
        <end position="402"/>
    </location>
</feature>
<dbReference type="PANTHER" id="PTHR24346:SF30">
    <property type="entry name" value="MATERNAL EMBRYONIC LEUCINE ZIPPER KINASE"/>
    <property type="match status" value="1"/>
</dbReference>
<dbReference type="EMBL" id="CAUYUJ010008061">
    <property type="protein sequence ID" value="CAK0822763.1"/>
    <property type="molecule type" value="Genomic_DNA"/>
</dbReference>
<dbReference type="PANTHER" id="PTHR24346">
    <property type="entry name" value="MAP/MICROTUBULE AFFINITY-REGULATING KINASE"/>
    <property type="match status" value="1"/>
</dbReference>
<evidence type="ECO:0000256" key="2">
    <source>
        <dbReference type="ARBA" id="ARBA00022840"/>
    </source>
</evidence>
<dbReference type="InterPro" id="IPR011009">
    <property type="entry name" value="Kinase-like_dom_sf"/>
</dbReference>
<evidence type="ECO:0000256" key="1">
    <source>
        <dbReference type="ARBA" id="ARBA00022741"/>
    </source>
</evidence>
<evidence type="ECO:0000259" key="3">
    <source>
        <dbReference type="PROSITE" id="PS50011"/>
    </source>
</evidence>
<dbReference type="Pfam" id="PF00069">
    <property type="entry name" value="Pkinase"/>
    <property type="match status" value="1"/>
</dbReference>
<evidence type="ECO:0000313" key="5">
    <source>
        <dbReference type="Proteomes" id="UP001189429"/>
    </source>
</evidence>
<keyword evidence="1" id="KW-0547">Nucleotide-binding</keyword>
<keyword evidence="5" id="KW-1185">Reference proteome</keyword>
<gene>
    <name evidence="4" type="ORF">PCOR1329_LOCUS23696</name>
</gene>
<reference evidence="4" key="1">
    <citation type="submission" date="2023-10" db="EMBL/GenBank/DDBJ databases">
        <authorList>
            <person name="Chen Y."/>
            <person name="Shah S."/>
            <person name="Dougan E. K."/>
            <person name="Thang M."/>
            <person name="Chan C."/>
        </authorList>
    </citation>
    <scope>NUCLEOTIDE SEQUENCE [LARGE SCALE GENOMIC DNA]</scope>
</reference>
<dbReference type="Gene3D" id="3.30.200.20">
    <property type="entry name" value="Phosphorylase Kinase, domain 1"/>
    <property type="match status" value="1"/>
</dbReference>
<name>A0ABN9RUJ4_9DINO</name>
<proteinExistence type="predicted"/>
<organism evidence="4 5">
    <name type="scientific">Prorocentrum cordatum</name>
    <dbReference type="NCBI Taxonomy" id="2364126"/>
    <lineage>
        <taxon>Eukaryota</taxon>
        <taxon>Sar</taxon>
        <taxon>Alveolata</taxon>
        <taxon>Dinophyceae</taxon>
        <taxon>Prorocentrales</taxon>
        <taxon>Prorocentraceae</taxon>
        <taxon>Prorocentrum</taxon>
    </lineage>
</organism>
<comment type="caution">
    <text evidence="4">The sequence shown here is derived from an EMBL/GenBank/DDBJ whole genome shotgun (WGS) entry which is preliminary data.</text>
</comment>
<dbReference type="InterPro" id="IPR000719">
    <property type="entry name" value="Prot_kinase_dom"/>
</dbReference>
<dbReference type="Proteomes" id="UP001189429">
    <property type="component" value="Unassembled WGS sequence"/>
</dbReference>
<dbReference type="PROSITE" id="PS50011">
    <property type="entry name" value="PROTEIN_KINASE_DOM"/>
    <property type="match status" value="1"/>
</dbReference>
<sequence>MLRLDRGWPPSDQKNNFRRLMGVRTPFCLGCVLFCVLMELECDPQALLHKVRLELKESSVVQQRLRAFEAESSRGIPSASDCEAIEDEIDGLLWESIPNLLFPGFAPLDKRLLESGVWVGDCRLVHSYATHKRVLLAVNGQHENVVIKVHNKRSVTDATQVECIYKEFCFLKHTLHHPHIIRCESMLHSRCNVHLVLQHGGDVCMEQVLSTRPGQRLSRDDAFECSAQVASALSYCHALDVVHGQVSLRHVTVEMACSRHICRLVDFSMAAHVPDSSTRETYCSSLRSLPCVAPETALEEPYLPKPADCWSLGVVFLEIACGQGSLELSVQWRREEPLARAAWQILEFFARAGCHTEAMTKMGNVHDGTASVCLQAVLTPEPARRASAADMVGLLAMGHVEVESDSAVRV</sequence>
<evidence type="ECO:0000313" key="4">
    <source>
        <dbReference type="EMBL" id="CAK0822763.1"/>
    </source>
</evidence>
<keyword evidence="2" id="KW-0067">ATP-binding</keyword>
<protein>
    <recommendedName>
        <fullName evidence="3">Protein kinase domain-containing protein</fullName>
    </recommendedName>
</protein>